<feature type="compositionally biased region" description="Low complexity" evidence="1">
    <location>
        <begin position="53"/>
        <end position="70"/>
    </location>
</feature>
<dbReference type="RefSeq" id="XP_008030720.1">
    <property type="nucleotide sequence ID" value="XM_008032529.1"/>
</dbReference>
<evidence type="ECO:0000313" key="2">
    <source>
        <dbReference type="EMBL" id="EOA81419.1"/>
    </source>
</evidence>
<feature type="compositionally biased region" description="Acidic residues" evidence="1">
    <location>
        <begin position="192"/>
        <end position="202"/>
    </location>
</feature>
<proteinExistence type="predicted"/>
<dbReference type="Proteomes" id="UP000016935">
    <property type="component" value="Unassembled WGS sequence"/>
</dbReference>
<sequence length="281" mass="31170">MSLSYSYTAILHEVRLALDPLRPNTLTSPSPTPPPTAMGYFQRFSTFPPSPTPSTSSKASSTTSETSTSDTLLESKSFLSVFKTNTFPLSSRKSTAELLPTAPPTPPLNPDDQLHGIGLSYRLDAAAAPFAAKRSNTLPTWRRPSPAAEYAAMPLQRREAALARVNKLRSRLNLAEKNLDSSPRIWKTSQQPDDDDDDDDDAGTARHVTHPPTGNKQAYRRQILHTSAIELPRHQQQQQQQQKQKQQRILDVNNNISYYATVPKAPAKRSFVQPLQPAFVV</sequence>
<dbReference type="EMBL" id="KB908866">
    <property type="protein sequence ID" value="EOA81419.1"/>
    <property type="molecule type" value="Genomic_DNA"/>
</dbReference>
<dbReference type="GeneID" id="19404917"/>
<organism evidence="2 3">
    <name type="scientific">Exserohilum turcicum (strain 28A)</name>
    <name type="common">Northern leaf blight fungus</name>
    <name type="synonym">Setosphaeria turcica</name>
    <dbReference type="NCBI Taxonomy" id="671987"/>
    <lineage>
        <taxon>Eukaryota</taxon>
        <taxon>Fungi</taxon>
        <taxon>Dikarya</taxon>
        <taxon>Ascomycota</taxon>
        <taxon>Pezizomycotina</taxon>
        <taxon>Dothideomycetes</taxon>
        <taxon>Pleosporomycetidae</taxon>
        <taxon>Pleosporales</taxon>
        <taxon>Pleosporineae</taxon>
        <taxon>Pleosporaceae</taxon>
        <taxon>Exserohilum</taxon>
    </lineage>
</organism>
<gene>
    <name evidence="2" type="ORF">SETTUDRAFT_44341</name>
</gene>
<dbReference type="HOGENOM" id="CLU_991009_0_0_1"/>
<keyword evidence="3" id="KW-1185">Reference proteome</keyword>
<name>R0JV92_EXST2</name>
<evidence type="ECO:0000256" key="1">
    <source>
        <dbReference type="SAM" id="MobiDB-lite"/>
    </source>
</evidence>
<accession>R0JV92</accession>
<reference evidence="2 3" key="2">
    <citation type="journal article" date="2013" name="PLoS Genet.">
        <title>Comparative genome structure, secondary metabolite, and effector coding capacity across Cochliobolus pathogens.</title>
        <authorList>
            <person name="Condon B.J."/>
            <person name="Leng Y."/>
            <person name="Wu D."/>
            <person name="Bushley K.E."/>
            <person name="Ohm R.A."/>
            <person name="Otillar R."/>
            <person name="Martin J."/>
            <person name="Schackwitz W."/>
            <person name="Grimwood J."/>
            <person name="MohdZainudin N."/>
            <person name="Xue C."/>
            <person name="Wang R."/>
            <person name="Manning V.A."/>
            <person name="Dhillon B."/>
            <person name="Tu Z.J."/>
            <person name="Steffenson B.J."/>
            <person name="Salamov A."/>
            <person name="Sun H."/>
            <person name="Lowry S."/>
            <person name="LaButti K."/>
            <person name="Han J."/>
            <person name="Copeland A."/>
            <person name="Lindquist E."/>
            <person name="Barry K."/>
            <person name="Schmutz J."/>
            <person name="Baker S.E."/>
            <person name="Ciuffetti L.M."/>
            <person name="Grigoriev I.V."/>
            <person name="Zhong S."/>
            <person name="Turgeon B.G."/>
        </authorList>
    </citation>
    <scope>NUCLEOTIDE SEQUENCE [LARGE SCALE GENOMIC DNA]</scope>
    <source>
        <strain evidence="3">28A</strain>
    </source>
</reference>
<feature type="region of interest" description="Disordered" evidence="1">
    <location>
        <begin position="21"/>
        <end position="70"/>
    </location>
</feature>
<protein>
    <submittedName>
        <fullName evidence="2">Uncharacterized protein</fullName>
    </submittedName>
</protein>
<evidence type="ECO:0000313" key="3">
    <source>
        <dbReference type="Proteomes" id="UP000016935"/>
    </source>
</evidence>
<dbReference type="AlphaFoldDB" id="R0JV92"/>
<reference evidence="2 3" key="1">
    <citation type="journal article" date="2012" name="PLoS Pathog.">
        <title>Diverse lifestyles and strategies of plant pathogenesis encoded in the genomes of eighteen Dothideomycetes fungi.</title>
        <authorList>
            <person name="Ohm R.A."/>
            <person name="Feau N."/>
            <person name="Henrissat B."/>
            <person name="Schoch C.L."/>
            <person name="Horwitz B.A."/>
            <person name="Barry K.W."/>
            <person name="Condon B.J."/>
            <person name="Copeland A.C."/>
            <person name="Dhillon B."/>
            <person name="Glaser F."/>
            <person name="Hesse C.N."/>
            <person name="Kosti I."/>
            <person name="LaButti K."/>
            <person name="Lindquist E.A."/>
            <person name="Lucas S."/>
            <person name="Salamov A.A."/>
            <person name="Bradshaw R.E."/>
            <person name="Ciuffetti L."/>
            <person name="Hamelin R.C."/>
            <person name="Kema G.H.J."/>
            <person name="Lawrence C."/>
            <person name="Scott J.A."/>
            <person name="Spatafora J.W."/>
            <person name="Turgeon B.G."/>
            <person name="de Wit P.J.G.M."/>
            <person name="Zhong S."/>
            <person name="Goodwin S.B."/>
            <person name="Grigoriev I.V."/>
        </authorList>
    </citation>
    <scope>NUCLEOTIDE SEQUENCE [LARGE SCALE GENOMIC DNA]</scope>
    <source>
        <strain evidence="3">28A</strain>
    </source>
</reference>
<feature type="region of interest" description="Disordered" evidence="1">
    <location>
        <begin position="182"/>
        <end position="218"/>
    </location>
</feature>